<keyword evidence="1" id="KW-0472">Membrane</keyword>
<protein>
    <submittedName>
        <fullName evidence="2">Uncharacterized protein</fullName>
    </submittedName>
</protein>
<organism evidence="2 3">
    <name type="scientific">Exaiptasia diaphana</name>
    <name type="common">Tropical sea anemone</name>
    <name type="synonym">Aiptasia pulchella</name>
    <dbReference type="NCBI Taxonomy" id="2652724"/>
    <lineage>
        <taxon>Eukaryota</taxon>
        <taxon>Metazoa</taxon>
        <taxon>Cnidaria</taxon>
        <taxon>Anthozoa</taxon>
        <taxon>Hexacorallia</taxon>
        <taxon>Actiniaria</taxon>
        <taxon>Aiptasiidae</taxon>
        <taxon>Exaiptasia</taxon>
    </lineage>
</organism>
<dbReference type="Proteomes" id="UP000887567">
    <property type="component" value="Unplaced"/>
</dbReference>
<keyword evidence="3" id="KW-1185">Reference proteome</keyword>
<sequence length="203" mass="23237">MDGDPDFDEDSPPPPKTLWQVFQSLPERHPILPLKNLLGVKQDPFVIPLTIFVGAITLCTGYTVLTTIYSTLIFWTILVLTPYVVLQTVQACVYLAYRCVYAALSLIYATLRPMAMQNFRPFSNVYNILLKPKDDKYAFDRSIMPCEGRPEFSRAMYSSDESDAEMSRAYEDVSIIPPFAPDDLTTTLRRRRRHVMFSSDESD</sequence>
<evidence type="ECO:0000313" key="3">
    <source>
        <dbReference type="Proteomes" id="UP000887567"/>
    </source>
</evidence>
<keyword evidence="1" id="KW-0812">Transmembrane</keyword>
<proteinExistence type="predicted"/>
<evidence type="ECO:0000256" key="1">
    <source>
        <dbReference type="SAM" id="Phobius"/>
    </source>
</evidence>
<evidence type="ECO:0000313" key="2">
    <source>
        <dbReference type="EnsemblMetazoa" id="XP_028516479.1"/>
    </source>
</evidence>
<feature type="transmembrane region" description="Helical" evidence="1">
    <location>
        <begin position="72"/>
        <end position="89"/>
    </location>
</feature>
<dbReference type="GeneID" id="114575567"/>
<dbReference type="RefSeq" id="XP_028516479.1">
    <property type="nucleotide sequence ID" value="XM_028660678.1"/>
</dbReference>
<accession>A0A913YMW9</accession>
<dbReference type="EnsemblMetazoa" id="XM_028660678.1">
    <property type="protein sequence ID" value="XP_028516479.1"/>
    <property type="gene ID" value="LOC114575567"/>
</dbReference>
<dbReference type="AlphaFoldDB" id="A0A913YMW9"/>
<feature type="transmembrane region" description="Helical" evidence="1">
    <location>
        <begin position="45"/>
        <end position="65"/>
    </location>
</feature>
<keyword evidence="1" id="KW-1133">Transmembrane helix</keyword>
<reference evidence="2" key="1">
    <citation type="submission" date="2022-11" db="UniProtKB">
        <authorList>
            <consortium name="EnsemblMetazoa"/>
        </authorList>
    </citation>
    <scope>IDENTIFICATION</scope>
</reference>
<name>A0A913YMW9_EXADI</name>
<dbReference type="KEGG" id="epa:114575567"/>
<feature type="transmembrane region" description="Helical" evidence="1">
    <location>
        <begin position="95"/>
        <end position="111"/>
    </location>
</feature>